<dbReference type="InterPro" id="IPR008023">
    <property type="entry name" value="DUF748"/>
</dbReference>
<evidence type="ECO:0008006" key="3">
    <source>
        <dbReference type="Google" id="ProtNLM"/>
    </source>
</evidence>
<dbReference type="GO" id="GO:0090313">
    <property type="term" value="P:regulation of protein targeting to membrane"/>
    <property type="evidence" value="ECO:0007669"/>
    <property type="project" value="TreeGrafter"/>
</dbReference>
<evidence type="ECO:0000256" key="1">
    <source>
        <dbReference type="SAM" id="Phobius"/>
    </source>
</evidence>
<dbReference type="PANTHER" id="PTHR30441">
    <property type="entry name" value="DUF748 DOMAIN-CONTAINING PROTEIN"/>
    <property type="match status" value="1"/>
</dbReference>
<name>A0A0F9UUU2_9ZZZZ</name>
<dbReference type="Pfam" id="PF05359">
    <property type="entry name" value="DUF748"/>
    <property type="match status" value="1"/>
</dbReference>
<protein>
    <recommendedName>
        <fullName evidence="3">DUF748 domain-containing protein</fullName>
    </recommendedName>
</protein>
<proteinExistence type="predicted"/>
<keyword evidence="1" id="KW-0812">Transmembrane</keyword>
<dbReference type="GO" id="GO:0005886">
    <property type="term" value="C:plasma membrane"/>
    <property type="evidence" value="ECO:0007669"/>
    <property type="project" value="TreeGrafter"/>
</dbReference>
<evidence type="ECO:0000313" key="2">
    <source>
        <dbReference type="EMBL" id="KKN64931.1"/>
    </source>
</evidence>
<feature type="transmembrane region" description="Helical" evidence="1">
    <location>
        <begin position="14"/>
        <end position="37"/>
    </location>
</feature>
<comment type="caution">
    <text evidence="2">The sequence shown here is derived from an EMBL/GenBank/DDBJ whole genome shotgun (WGS) entry which is preliminary data.</text>
</comment>
<sequence length="984" mass="108519">MKSLKTQLLSYRRLFIWTVGILLLYTLLGFLFLPWLAERQLVNTLQQRLGLESTVDKISFNPYTFELNIDGLDINTKDKQPLASWNSLYINLDLSQLIKKTILVKSIEIASADIHFRRYTTTDNTLIRLANAWNETAVEDNETSGTAKAAEKSEEAPFFNIAIEHADYKNGLFHYLDKVPADSFETVLTPINFQLNNFTTKADSNAQNSLLVGLGEKAKLKLDGELSLSPLFMSGRLSLSEFNLQTPYQYFKAQLPVELKSGHLDVKLDYDIRLSAIEPNIDIKNTAITLSKLDVFQPGDATALLSNGRLEVAGGHYRFPENQLTLEKIAITDTSLSAKRNKQGQINWLQLVDAIPKTANDKAEADTSAPAFGLTISEMALNNVDLAIDDQQPELPSKLSLTLAANLKNFSLADDQAMPFSSEIKLSTGGEVSASGNLQLFPNVSVNADSQINQLSLKPLQPYLSEFALVELKEGKLDAKAAIKSDKEDALLVKGDLALSVLQLDNQTLNEKLFAIDKLALKTIDFSLQNKDLAISDIEVNKLYSRIFINKDGVTNLRMLVKEQAEQISPKQKKVASEESANPYKISIGQVKIKEASSRFTDESLPIVFDTQMRSLDGEISGFSTQSDQAVELNLEGQVQEFGMVEINGSLAPLAITEKSNIDLAFSNLNLPEMSPYTIKFAGRKIADGRADVKLSYKISKGALNASNSLVIRDIRLGERVASPNAVDLPLDLAVALLKNSEGVIDLSIPVTGDVNNPQFDMGPAIRKAVFNAIRNIVTSPFRFLANLVGGGDDSIKSLAFSPGRDQLTPPQKETLLKLTEALAKRPQLVLYIPAPYAELVDRETLRVKAVEQKIDAALEKTDPEEQLLQRRQVILERLYTEQGLTPDLSTIKQSVIAESTPAEGETPTLDLLAYNARLKARLVESQTVSEATLKDLALSRQKAVMAYLEEEGKLTASQLHADEVKAVKPKDGGVMMNFDVRAK</sequence>
<gene>
    <name evidence="2" type="ORF">LCGC14_0486900</name>
</gene>
<keyword evidence="1" id="KW-1133">Transmembrane helix</keyword>
<keyword evidence="1" id="KW-0472">Membrane</keyword>
<accession>A0A0F9UUU2</accession>
<dbReference type="PANTHER" id="PTHR30441:SF8">
    <property type="entry name" value="DUF748 DOMAIN-CONTAINING PROTEIN"/>
    <property type="match status" value="1"/>
</dbReference>
<reference evidence="2" key="1">
    <citation type="journal article" date="2015" name="Nature">
        <title>Complex archaea that bridge the gap between prokaryotes and eukaryotes.</title>
        <authorList>
            <person name="Spang A."/>
            <person name="Saw J.H."/>
            <person name="Jorgensen S.L."/>
            <person name="Zaremba-Niedzwiedzka K."/>
            <person name="Martijn J."/>
            <person name="Lind A.E."/>
            <person name="van Eijk R."/>
            <person name="Schleper C."/>
            <person name="Guy L."/>
            <person name="Ettema T.J."/>
        </authorList>
    </citation>
    <scope>NUCLEOTIDE SEQUENCE</scope>
</reference>
<organism evidence="2">
    <name type="scientific">marine sediment metagenome</name>
    <dbReference type="NCBI Taxonomy" id="412755"/>
    <lineage>
        <taxon>unclassified sequences</taxon>
        <taxon>metagenomes</taxon>
        <taxon>ecological metagenomes</taxon>
    </lineage>
</organism>
<dbReference type="InterPro" id="IPR052894">
    <property type="entry name" value="AsmA-related"/>
</dbReference>
<dbReference type="EMBL" id="LAZR01000540">
    <property type="protein sequence ID" value="KKN64931.1"/>
    <property type="molecule type" value="Genomic_DNA"/>
</dbReference>
<dbReference type="AlphaFoldDB" id="A0A0F9UUU2"/>